<dbReference type="Pfam" id="PF08281">
    <property type="entry name" value="Sigma70_r4_2"/>
    <property type="match status" value="1"/>
</dbReference>
<proteinExistence type="inferred from homology"/>
<dbReference type="GO" id="GO:0003677">
    <property type="term" value="F:DNA binding"/>
    <property type="evidence" value="ECO:0007669"/>
    <property type="project" value="InterPro"/>
</dbReference>
<dbReference type="InterPro" id="IPR013325">
    <property type="entry name" value="RNA_pol_sigma_r2"/>
</dbReference>
<dbReference type="InterPro" id="IPR039425">
    <property type="entry name" value="RNA_pol_sigma-70-like"/>
</dbReference>
<reference evidence="7 8" key="1">
    <citation type="submission" date="2017-01" db="EMBL/GenBank/DDBJ databases">
        <authorList>
            <person name="Mah S.A."/>
            <person name="Swanson W.J."/>
            <person name="Moy G.W."/>
            <person name="Vacquier V.D."/>
        </authorList>
    </citation>
    <scope>NUCLEOTIDE SEQUENCE [LARGE SCALE GENOMIC DNA]</scope>
    <source>
        <strain evidence="7 8">DSM 11589</strain>
    </source>
</reference>
<dbReference type="SUPFAM" id="SSF88659">
    <property type="entry name" value="Sigma3 and sigma4 domains of RNA polymerase sigma factors"/>
    <property type="match status" value="1"/>
</dbReference>
<evidence type="ECO:0000256" key="4">
    <source>
        <dbReference type="ARBA" id="ARBA00023163"/>
    </source>
</evidence>
<dbReference type="EMBL" id="FTOA01000006">
    <property type="protein sequence ID" value="SIT08731.1"/>
    <property type="molecule type" value="Genomic_DNA"/>
</dbReference>
<dbReference type="InterPro" id="IPR036388">
    <property type="entry name" value="WH-like_DNA-bd_sf"/>
</dbReference>
<dbReference type="Gene3D" id="1.10.10.10">
    <property type="entry name" value="Winged helix-like DNA-binding domain superfamily/Winged helix DNA-binding domain"/>
    <property type="match status" value="1"/>
</dbReference>
<dbReference type="RefSeq" id="WP_076401546.1">
    <property type="nucleotide sequence ID" value="NZ_FTOA01000006.1"/>
</dbReference>
<accession>A0A1N7PDQ7</accession>
<evidence type="ECO:0000259" key="5">
    <source>
        <dbReference type="Pfam" id="PF04542"/>
    </source>
</evidence>
<keyword evidence="8" id="KW-1185">Reference proteome</keyword>
<dbReference type="STRING" id="80876.SAMN05421779_106249"/>
<gene>
    <name evidence="7" type="ORF">SAMN05421779_106249</name>
</gene>
<dbReference type="InterPro" id="IPR013324">
    <property type="entry name" value="RNA_pol_sigma_r3/r4-like"/>
</dbReference>
<protein>
    <submittedName>
        <fullName evidence="7">RNA polymerase sigma-70 factor, ECF subfamily</fullName>
    </submittedName>
</protein>
<dbReference type="Pfam" id="PF04542">
    <property type="entry name" value="Sigma70_r2"/>
    <property type="match status" value="1"/>
</dbReference>
<dbReference type="PANTHER" id="PTHR43133:SF63">
    <property type="entry name" value="RNA POLYMERASE SIGMA FACTOR FECI-RELATED"/>
    <property type="match status" value="1"/>
</dbReference>
<dbReference type="AlphaFoldDB" id="A0A1N7PDQ7"/>
<dbReference type="InterPro" id="IPR007627">
    <property type="entry name" value="RNA_pol_sigma70_r2"/>
</dbReference>
<dbReference type="NCBIfam" id="TIGR02937">
    <property type="entry name" value="sigma70-ECF"/>
    <property type="match status" value="1"/>
</dbReference>
<dbReference type="PANTHER" id="PTHR43133">
    <property type="entry name" value="RNA POLYMERASE ECF-TYPE SIGMA FACTO"/>
    <property type="match status" value="1"/>
</dbReference>
<evidence type="ECO:0000313" key="7">
    <source>
        <dbReference type="EMBL" id="SIT08731.1"/>
    </source>
</evidence>
<dbReference type="GO" id="GO:0016987">
    <property type="term" value="F:sigma factor activity"/>
    <property type="evidence" value="ECO:0007669"/>
    <property type="project" value="UniProtKB-KW"/>
</dbReference>
<evidence type="ECO:0000256" key="2">
    <source>
        <dbReference type="ARBA" id="ARBA00023015"/>
    </source>
</evidence>
<keyword evidence="4" id="KW-0804">Transcription</keyword>
<comment type="similarity">
    <text evidence="1">Belongs to the sigma-70 factor family. ECF subfamily.</text>
</comment>
<dbReference type="GO" id="GO:0006352">
    <property type="term" value="P:DNA-templated transcription initiation"/>
    <property type="evidence" value="ECO:0007669"/>
    <property type="project" value="InterPro"/>
</dbReference>
<dbReference type="InterPro" id="IPR013249">
    <property type="entry name" value="RNA_pol_sigma70_r4_t2"/>
</dbReference>
<organism evidence="7 8">
    <name type="scientific">Insolitispirillum peregrinum</name>
    <dbReference type="NCBI Taxonomy" id="80876"/>
    <lineage>
        <taxon>Bacteria</taxon>
        <taxon>Pseudomonadati</taxon>
        <taxon>Pseudomonadota</taxon>
        <taxon>Alphaproteobacteria</taxon>
        <taxon>Rhodospirillales</taxon>
        <taxon>Novispirillaceae</taxon>
        <taxon>Insolitispirillum</taxon>
    </lineage>
</organism>
<feature type="domain" description="RNA polymerase sigma factor 70 region 4 type 2" evidence="6">
    <location>
        <begin position="108"/>
        <end position="160"/>
    </location>
</feature>
<evidence type="ECO:0000259" key="6">
    <source>
        <dbReference type="Pfam" id="PF08281"/>
    </source>
</evidence>
<keyword evidence="3" id="KW-0731">Sigma factor</keyword>
<feature type="domain" description="RNA polymerase sigma-70 region 2" evidence="5">
    <location>
        <begin position="13"/>
        <end position="73"/>
    </location>
</feature>
<sequence length="170" mass="19158">MGDFLVEALHLKEKDRLWRFFLRRLQDHHDAADAIQETFLRLLTVRPRTVIANPQAYLVQVAKSVAHRTITQRMAERGLFSHDAEAAAQVSDPLADPERLAADRQMLLRLAALIQDLPPRCQEVFILSRLHGLPNGEIAALLGISRNMVEKHIMRALLTCRAVRAEGDGA</sequence>
<evidence type="ECO:0000256" key="1">
    <source>
        <dbReference type="ARBA" id="ARBA00010641"/>
    </source>
</evidence>
<dbReference type="InterPro" id="IPR014284">
    <property type="entry name" value="RNA_pol_sigma-70_dom"/>
</dbReference>
<name>A0A1N7PDQ7_9PROT</name>
<keyword evidence="2" id="KW-0805">Transcription regulation</keyword>
<dbReference type="OrthoDB" id="9794372at2"/>
<dbReference type="Proteomes" id="UP000185678">
    <property type="component" value="Unassembled WGS sequence"/>
</dbReference>
<evidence type="ECO:0000256" key="3">
    <source>
        <dbReference type="ARBA" id="ARBA00023082"/>
    </source>
</evidence>
<evidence type="ECO:0000313" key="8">
    <source>
        <dbReference type="Proteomes" id="UP000185678"/>
    </source>
</evidence>
<dbReference type="SUPFAM" id="SSF88946">
    <property type="entry name" value="Sigma2 domain of RNA polymerase sigma factors"/>
    <property type="match status" value="1"/>
</dbReference>
<dbReference type="Gene3D" id="1.10.1740.10">
    <property type="match status" value="1"/>
</dbReference>